<feature type="chain" id="PRO_5031005579" evidence="1">
    <location>
        <begin position="23"/>
        <end position="136"/>
    </location>
</feature>
<proteinExistence type="predicted"/>
<organism evidence="2 3">
    <name type="scientific">Duganella rivi</name>
    <dbReference type="NCBI Taxonomy" id="2666083"/>
    <lineage>
        <taxon>Bacteria</taxon>
        <taxon>Pseudomonadati</taxon>
        <taxon>Pseudomonadota</taxon>
        <taxon>Betaproteobacteria</taxon>
        <taxon>Burkholderiales</taxon>
        <taxon>Oxalobacteraceae</taxon>
        <taxon>Telluria group</taxon>
        <taxon>Duganella</taxon>
    </lineage>
</organism>
<feature type="signal peptide" evidence="1">
    <location>
        <begin position="1"/>
        <end position="22"/>
    </location>
</feature>
<evidence type="ECO:0000256" key="1">
    <source>
        <dbReference type="SAM" id="SignalP"/>
    </source>
</evidence>
<evidence type="ECO:0000313" key="2">
    <source>
        <dbReference type="EMBL" id="MYM69988.1"/>
    </source>
</evidence>
<dbReference type="Proteomes" id="UP000450012">
    <property type="component" value="Unassembled WGS sequence"/>
</dbReference>
<dbReference type="AlphaFoldDB" id="A0A7X4GUJ8"/>
<protein>
    <submittedName>
        <fullName evidence="2">Gel scht</fullName>
    </submittedName>
</protein>
<accession>A0A7X4GUJ8</accession>
<name>A0A7X4GUJ8_9BURK</name>
<gene>
    <name evidence="2" type="ORF">GTP45_24515</name>
</gene>
<dbReference type="EMBL" id="WWCK01000007">
    <property type="protein sequence ID" value="MYM69988.1"/>
    <property type="molecule type" value="Genomic_DNA"/>
</dbReference>
<evidence type="ECO:0000313" key="3">
    <source>
        <dbReference type="Proteomes" id="UP000450012"/>
    </source>
</evidence>
<dbReference type="RefSeq" id="WP_161016478.1">
    <property type="nucleotide sequence ID" value="NZ_WWCK01000007.1"/>
</dbReference>
<reference evidence="2 3" key="1">
    <citation type="submission" date="2019-12" db="EMBL/GenBank/DDBJ databases">
        <title>Novel species isolated from a subtropical stream in China.</title>
        <authorList>
            <person name="Lu H."/>
        </authorList>
    </citation>
    <scope>NUCLEOTIDE SEQUENCE [LARGE SCALE GENOMIC DNA]</scope>
    <source>
        <strain evidence="2 3">FT55W</strain>
    </source>
</reference>
<sequence>MKTTLLSVAVAAALSITTLAHAAGPDNESVKISAPVATDFKFKPQEFSDYLYSYQLSNGERLRFTQKVAHYYAQLDGQKKVEIFPVAPGEFVTHAGTRISFADAGFELTIDNYERLPMSAQRAAQLPAGTTVVATR</sequence>
<keyword evidence="1" id="KW-0732">Signal</keyword>
<keyword evidence="3" id="KW-1185">Reference proteome</keyword>
<comment type="caution">
    <text evidence="2">The sequence shown here is derived from an EMBL/GenBank/DDBJ whole genome shotgun (WGS) entry which is preliminary data.</text>
</comment>